<organism evidence="8 9">
    <name type="scientific">Quercus lobata</name>
    <name type="common">Valley oak</name>
    <dbReference type="NCBI Taxonomy" id="97700"/>
    <lineage>
        <taxon>Eukaryota</taxon>
        <taxon>Viridiplantae</taxon>
        <taxon>Streptophyta</taxon>
        <taxon>Embryophyta</taxon>
        <taxon>Tracheophyta</taxon>
        <taxon>Spermatophyta</taxon>
        <taxon>Magnoliopsida</taxon>
        <taxon>eudicotyledons</taxon>
        <taxon>Gunneridae</taxon>
        <taxon>Pentapetalae</taxon>
        <taxon>rosids</taxon>
        <taxon>fabids</taxon>
        <taxon>Fagales</taxon>
        <taxon>Fagaceae</taxon>
        <taxon>Quercus</taxon>
    </lineage>
</organism>
<dbReference type="SUPFAM" id="SSF81383">
    <property type="entry name" value="F-box domain"/>
    <property type="match status" value="1"/>
</dbReference>
<evidence type="ECO:0000256" key="5">
    <source>
        <dbReference type="ARBA" id="ARBA00023136"/>
    </source>
</evidence>
<dbReference type="EMBL" id="LRBV02000009">
    <property type="status" value="NOT_ANNOTATED_CDS"/>
    <property type="molecule type" value="Genomic_DNA"/>
</dbReference>
<sequence length="464" mass="51887">MVSLSQRNGFAELPEGCIANILSWTTPKDASRACAVYPLLRAAAESDTVWKRMLPSDWQAIIARSVTPLNFSSLKHLYLSLFDNPILIDGATKSFFLDKLSGKKCYLLSARELSILWGNGDTPQYWNWISLPEESRTERAYGFDDPPPRASVGTTGDQIVPPPQKHASHPKQREDGWLEIELGQFFNEGGENDELQIRLTEVEAGNVKTGLIVEGIEIRPTKGIHSDPNGAVLSWDLATVASLNANDFPSALHSVFCEGGDDANWGNVTAIVLKGLALVGELKFHAFTELKALRNLSLVGNNFNGRVEPVLDTITALQHLDLSNNSIYGPIPARINDLWGLNYLNFSQNNFYNGFPTGIWNLQQLKALGMHRNGLWGDIAELESNFQNSFPYFSKFSWQPNGGPLGFLSYSSIFCVYGHFGNFDNWDRTSRGLHYEQKHCLEEMFSKKMLPDVISMRSMLMFPE</sequence>
<evidence type="ECO:0000256" key="4">
    <source>
        <dbReference type="ARBA" id="ARBA00022737"/>
    </source>
</evidence>
<evidence type="ECO:0000313" key="9">
    <source>
        <dbReference type="Proteomes" id="UP000594261"/>
    </source>
</evidence>
<dbReference type="InterPro" id="IPR036047">
    <property type="entry name" value="F-box-like_dom_sf"/>
</dbReference>
<dbReference type="Pfam" id="PF14299">
    <property type="entry name" value="PP2"/>
    <property type="match status" value="1"/>
</dbReference>
<dbReference type="InterPro" id="IPR001611">
    <property type="entry name" value="Leu-rich_rpt"/>
</dbReference>
<proteinExistence type="predicted"/>
<keyword evidence="3" id="KW-0732">Signal</keyword>
<keyword evidence="5" id="KW-0472">Membrane</keyword>
<feature type="region of interest" description="Disordered" evidence="7">
    <location>
        <begin position="145"/>
        <end position="172"/>
    </location>
</feature>
<dbReference type="CDD" id="cd22162">
    <property type="entry name" value="F-box_AtSKIP3-like"/>
    <property type="match status" value="1"/>
</dbReference>
<dbReference type="Gene3D" id="3.80.10.10">
    <property type="entry name" value="Ribonuclease Inhibitor"/>
    <property type="match status" value="1"/>
</dbReference>
<accession>A0A7N2MKA4</accession>
<keyword evidence="2" id="KW-0433">Leucine-rich repeat</keyword>
<dbReference type="FunFam" id="3.80.10.10:FF:000041">
    <property type="entry name" value="LRR receptor-like serine/threonine-protein kinase ERECTA"/>
    <property type="match status" value="1"/>
</dbReference>
<dbReference type="Gramene" id="QL09p029329:mrna">
    <property type="protein sequence ID" value="QL09p029329:mrna"/>
    <property type="gene ID" value="QL09p029329"/>
</dbReference>
<comment type="subcellular location">
    <subcellularLocation>
        <location evidence="1">Membrane</location>
    </subcellularLocation>
</comment>
<dbReference type="InterPro" id="IPR025886">
    <property type="entry name" value="PP2-like"/>
</dbReference>
<evidence type="ECO:0000256" key="1">
    <source>
        <dbReference type="ARBA" id="ARBA00004370"/>
    </source>
</evidence>
<evidence type="ECO:0000256" key="2">
    <source>
        <dbReference type="ARBA" id="ARBA00022614"/>
    </source>
</evidence>
<reference evidence="8" key="2">
    <citation type="submission" date="2021-01" db="UniProtKB">
        <authorList>
            <consortium name="EnsemblPlants"/>
        </authorList>
    </citation>
    <scope>IDENTIFICATION</scope>
</reference>
<keyword evidence="9" id="KW-1185">Reference proteome</keyword>
<dbReference type="InParanoid" id="A0A7N2MKA4"/>
<dbReference type="Proteomes" id="UP000594261">
    <property type="component" value="Chromosome 9"/>
</dbReference>
<evidence type="ECO:0000313" key="8">
    <source>
        <dbReference type="EnsemblPlants" id="QL09p029329:mrna"/>
    </source>
</evidence>
<keyword evidence="4" id="KW-0677">Repeat</keyword>
<dbReference type="PANTHER" id="PTHR32278">
    <property type="entry name" value="F-BOX DOMAIN-CONTAINING PROTEIN"/>
    <property type="match status" value="1"/>
</dbReference>
<name>A0A7N2MKA4_QUELO</name>
<evidence type="ECO:0000256" key="7">
    <source>
        <dbReference type="SAM" id="MobiDB-lite"/>
    </source>
</evidence>
<dbReference type="InterPro" id="IPR032675">
    <property type="entry name" value="LRR_dom_sf"/>
</dbReference>
<protein>
    <recommendedName>
        <fullName evidence="10">F-box domain-containing protein</fullName>
    </recommendedName>
</protein>
<reference evidence="8 9" key="1">
    <citation type="journal article" date="2016" name="G3 (Bethesda)">
        <title>First Draft Assembly and Annotation of the Genome of a California Endemic Oak Quercus lobata Nee (Fagaceae).</title>
        <authorList>
            <person name="Sork V.L."/>
            <person name="Fitz-Gibbon S.T."/>
            <person name="Puiu D."/>
            <person name="Crepeau M."/>
            <person name="Gugger P.F."/>
            <person name="Sherman R."/>
            <person name="Stevens K."/>
            <person name="Langley C.H."/>
            <person name="Pellegrini M."/>
            <person name="Salzberg S.L."/>
        </authorList>
    </citation>
    <scope>NUCLEOTIDE SEQUENCE [LARGE SCALE GENOMIC DNA]</scope>
    <source>
        <strain evidence="8 9">cv. SW786</strain>
    </source>
</reference>
<evidence type="ECO:0000256" key="6">
    <source>
        <dbReference type="ARBA" id="ARBA00023180"/>
    </source>
</evidence>
<dbReference type="PANTHER" id="PTHR32278:SF111">
    <property type="entry name" value="F-BOX PROTEIN PP2-B12-RELATED"/>
    <property type="match status" value="1"/>
</dbReference>
<dbReference type="EnsemblPlants" id="QL09p029329:mrna">
    <property type="protein sequence ID" value="QL09p029329:mrna"/>
    <property type="gene ID" value="QL09p029329"/>
</dbReference>
<dbReference type="GO" id="GO:0016020">
    <property type="term" value="C:membrane"/>
    <property type="evidence" value="ECO:0007669"/>
    <property type="project" value="UniProtKB-SubCell"/>
</dbReference>
<evidence type="ECO:0008006" key="10">
    <source>
        <dbReference type="Google" id="ProtNLM"/>
    </source>
</evidence>
<evidence type="ECO:0000256" key="3">
    <source>
        <dbReference type="ARBA" id="ARBA00022729"/>
    </source>
</evidence>
<dbReference type="AlphaFoldDB" id="A0A7N2MKA4"/>
<keyword evidence="6" id="KW-0325">Glycoprotein</keyword>
<dbReference type="SUPFAM" id="SSF52058">
    <property type="entry name" value="L domain-like"/>
    <property type="match status" value="1"/>
</dbReference>
<dbReference type="Pfam" id="PF00560">
    <property type="entry name" value="LRR_1"/>
    <property type="match status" value="1"/>
</dbReference>